<keyword evidence="4 7" id="KW-0812">Transmembrane</keyword>
<feature type="transmembrane region" description="Helical" evidence="7">
    <location>
        <begin position="337"/>
        <end position="359"/>
    </location>
</feature>
<dbReference type="GO" id="GO:0042907">
    <property type="term" value="F:xanthine transmembrane transporter activity"/>
    <property type="evidence" value="ECO:0007669"/>
    <property type="project" value="TreeGrafter"/>
</dbReference>
<keyword evidence="5 7" id="KW-1133">Transmembrane helix</keyword>
<feature type="transmembrane region" description="Helical" evidence="7">
    <location>
        <begin position="232"/>
        <end position="250"/>
    </location>
</feature>
<feature type="transmembrane region" description="Helical" evidence="7">
    <location>
        <begin position="50"/>
        <end position="70"/>
    </location>
</feature>
<feature type="transmembrane region" description="Helical" evidence="7">
    <location>
        <begin position="20"/>
        <end position="38"/>
    </location>
</feature>
<dbReference type="OrthoDB" id="76842at2157"/>
<dbReference type="KEGG" id="mpi:Mpet_2698"/>
<dbReference type="RefSeq" id="WP_013330614.1">
    <property type="nucleotide sequence ID" value="NC_014507.1"/>
</dbReference>
<dbReference type="GO" id="GO:0005886">
    <property type="term" value="C:plasma membrane"/>
    <property type="evidence" value="ECO:0007669"/>
    <property type="project" value="TreeGrafter"/>
</dbReference>
<feature type="transmembrane region" description="Helical" evidence="7">
    <location>
        <begin position="82"/>
        <end position="114"/>
    </location>
</feature>
<organism evidence="8 9">
    <name type="scientific">Methanolacinia petrolearia (strain DSM 11571 / OCM 486 / SEBR 4847)</name>
    <name type="common">Methanoplanus petrolearius</name>
    <dbReference type="NCBI Taxonomy" id="679926"/>
    <lineage>
        <taxon>Archaea</taxon>
        <taxon>Methanobacteriati</taxon>
        <taxon>Methanobacteriota</taxon>
        <taxon>Stenosarchaea group</taxon>
        <taxon>Methanomicrobia</taxon>
        <taxon>Methanomicrobiales</taxon>
        <taxon>Methanomicrobiaceae</taxon>
        <taxon>Methanolacinia</taxon>
    </lineage>
</organism>
<evidence type="ECO:0000313" key="8">
    <source>
        <dbReference type="EMBL" id="ADN37441.1"/>
    </source>
</evidence>
<feature type="transmembrane region" description="Helical" evidence="7">
    <location>
        <begin position="158"/>
        <end position="176"/>
    </location>
</feature>
<evidence type="ECO:0000256" key="2">
    <source>
        <dbReference type="ARBA" id="ARBA00008821"/>
    </source>
</evidence>
<sequence length="431" mass="45742">MKFLYGPDERPPLSVALPAGIQWAVISVAYILSFAMLIENIQGGNGAVTVAFIQKVLLITAAALVLQIFAGHRLPLVFGPSAALLIGISSSTGFTGGVIYGSMAVAAAAGVLIASTGLLAYISRLFTYRVITVVLLLISFTLIPVITPMFISSGVSSGSLYTLIFGLAVLAGMYLAQRFGGRIIRATLFLWVLIPGTLIYSLIFAYNPTEITYYGLSGITTGFPTGFTVEPGVLISFLICYLAVIVNDIGSIRSIAEVIEERSMQGRYKRGIIATGIANIASGLFGVIGGVNYSISAGMILETRCASKWTLVPAAIIMAAIAFLPDLVALMTLVPSVIIGAVLIYVLAAQFSAALYVFFKETAGREFEYESGIIVGLPVIIGTMISFIPSEIAEAFPPLVRPVIANGFVMGVIVVMLLEHVIFRKKKEPVS</sequence>
<keyword evidence="3" id="KW-0813">Transport</keyword>
<evidence type="ECO:0000256" key="5">
    <source>
        <dbReference type="ARBA" id="ARBA00022989"/>
    </source>
</evidence>
<dbReference type="NCBIfam" id="NF037981">
    <property type="entry name" value="NCS2_1"/>
    <property type="match status" value="1"/>
</dbReference>
<dbReference type="PANTHER" id="PTHR42810:SF2">
    <property type="entry name" value="PURINE PERMEASE C1399.01C-RELATED"/>
    <property type="match status" value="1"/>
</dbReference>
<evidence type="ECO:0000256" key="6">
    <source>
        <dbReference type="ARBA" id="ARBA00023136"/>
    </source>
</evidence>
<feature type="transmembrane region" description="Helical" evidence="7">
    <location>
        <begin position="188"/>
        <end position="206"/>
    </location>
</feature>
<dbReference type="GeneID" id="9745193"/>
<dbReference type="EMBL" id="CP002117">
    <property type="protein sequence ID" value="ADN37441.1"/>
    <property type="molecule type" value="Genomic_DNA"/>
</dbReference>
<dbReference type="Pfam" id="PF00860">
    <property type="entry name" value="Xan_ur_permease"/>
    <property type="match status" value="1"/>
</dbReference>
<dbReference type="AlphaFoldDB" id="E1RGC7"/>
<dbReference type="InterPro" id="IPR006043">
    <property type="entry name" value="NCS2"/>
</dbReference>
<evidence type="ECO:0000313" key="9">
    <source>
        <dbReference type="Proteomes" id="UP000006565"/>
    </source>
</evidence>
<feature type="transmembrane region" description="Helical" evidence="7">
    <location>
        <begin position="126"/>
        <end position="146"/>
    </location>
</feature>
<proteinExistence type="inferred from homology"/>
<feature type="transmembrane region" description="Helical" evidence="7">
    <location>
        <begin position="402"/>
        <end position="423"/>
    </location>
</feature>
<comment type="similarity">
    <text evidence="2">Belongs to the nucleobase:cation symporter-2 (NCS2) (TC 2.A.40) family.</text>
</comment>
<reference evidence="8 9" key="1">
    <citation type="journal article" date="2010" name="Stand. Genomic Sci.">
        <title>Complete genome sequence of Methanoplanus petrolearius type strain (SEBR 4847).</title>
        <authorList>
            <person name="Brambilla E."/>
            <person name="Djao O.D."/>
            <person name="Daligault H."/>
            <person name="Lapidus A."/>
            <person name="Lucas S."/>
            <person name="Hammon N."/>
            <person name="Nolan M."/>
            <person name="Tice H."/>
            <person name="Cheng J.F."/>
            <person name="Han C."/>
            <person name="Tapia R."/>
            <person name="Goodwin L."/>
            <person name="Pitluck S."/>
            <person name="Liolios K."/>
            <person name="Ivanova N."/>
            <person name="Mavromatis K."/>
            <person name="Mikhailova N."/>
            <person name="Pati A."/>
            <person name="Chen A."/>
            <person name="Palaniappan K."/>
            <person name="Land M."/>
            <person name="Hauser L."/>
            <person name="Chang Y.J."/>
            <person name="Jeffries C.D."/>
            <person name="Rohde M."/>
            <person name="Spring S."/>
            <person name="Sikorski J."/>
            <person name="Goker M."/>
            <person name="Woyke T."/>
            <person name="Bristow J."/>
            <person name="Eisen J.A."/>
            <person name="Markowitz V."/>
            <person name="Hugenholtz P."/>
            <person name="Kyrpides N.C."/>
            <person name="Klenk H.P."/>
        </authorList>
    </citation>
    <scope>NUCLEOTIDE SEQUENCE [LARGE SCALE GENOMIC DNA]</scope>
    <source>
        <strain evidence="9">DSM 11571 / OCM 486 / SEBR 4847</strain>
    </source>
</reference>
<evidence type="ECO:0000256" key="7">
    <source>
        <dbReference type="SAM" id="Phobius"/>
    </source>
</evidence>
<evidence type="ECO:0000256" key="4">
    <source>
        <dbReference type="ARBA" id="ARBA00022692"/>
    </source>
</evidence>
<dbReference type="PANTHER" id="PTHR42810">
    <property type="entry name" value="PURINE PERMEASE C1399.01C-RELATED"/>
    <property type="match status" value="1"/>
</dbReference>
<keyword evidence="6 7" id="KW-0472">Membrane</keyword>
<accession>E1RGC7</accession>
<comment type="subcellular location">
    <subcellularLocation>
        <location evidence="1">Membrane</location>
        <topology evidence="1">Multi-pass membrane protein</topology>
    </subcellularLocation>
</comment>
<dbReference type="STRING" id="679926.Mpet_2698"/>
<dbReference type="eggNOG" id="arCOG02805">
    <property type="taxonomic scope" value="Archaea"/>
</dbReference>
<protein>
    <submittedName>
        <fullName evidence="8">Xanthine/uracil/vitamin C permease</fullName>
    </submittedName>
</protein>
<name>E1RGC7_METP4</name>
<keyword evidence="9" id="KW-1185">Reference proteome</keyword>
<evidence type="ECO:0000256" key="1">
    <source>
        <dbReference type="ARBA" id="ARBA00004141"/>
    </source>
</evidence>
<gene>
    <name evidence="8" type="ordered locus">Mpet_2698</name>
</gene>
<evidence type="ECO:0000256" key="3">
    <source>
        <dbReference type="ARBA" id="ARBA00022448"/>
    </source>
</evidence>
<dbReference type="HOGENOM" id="CLU_641936_0_0_2"/>
<feature type="transmembrane region" description="Helical" evidence="7">
    <location>
        <begin position="371"/>
        <end position="390"/>
    </location>
</feature>
<dbReference type="Proteomes" id="UP000006565">
    <property type="component" value="Chromosome"/>
</dbReference>
<feature type="transmembrane region" description="Helical" evidence="7">
    <location>
        <begin position="311"/>
        <end position="330"/>
    </location>
</feature>